<dbReference type="InterPro" id="IPR032474">
    <property type="entry name" value="Argonaute_N"/>
</dbReference>
<dbReference type="InterPro" id="IPR014811">
    <property type="entry name" value="ArgoL1"/>
</dbReference>
<dbReference type="SMART" id="SM00950">
    <property type="entry name" value="Piwi"/>
    <property type="match status" value="1"/>
</dbReference>
<evidence type="ECO:0000313" key="5">
    <source>
        <dbReference type="Proteomes" id="UP001175271"/>
    </source>
</evidence>
<sequence>MSTTKAAATTLLELPAAVLESLSLVDSLRRSSTSSSESDAVSNSGISTSTDNDDNNSFDYSSSTPPLSPSPSCPQLPLRAAAPKTPKINFMDGDSSDSDDDDDEMRTQRRVTVQKEAQPHGADDKTKMQIRTLMARPGFGTLGRKIPVMTNFFEIQVRDQNMIVLQYHVEIVHLGPRRLDRDENRLIFWQCVKKFPNFFPNPYAIAYDGAHQLYAMQKICMLPGQSTVELCLDVALPREMRSSARCAVNLQLVGPMVIEVGKSKSGNIDERVTTPIQVIDIVFRQALTCPLVANSANYCAWKSSFYRLPTANSDALDLDGGKQMWTGFFSSAQVAQNYRPLLNVDVSHSAFYKMKLEMIDFMCEVLNERANNLNARSGGVCGPQRGPRNSNCSSTGFISRDKLYENFSLSSHELKALEEAVRGLKVRVSHRPGVVRVYRVNGLHAPADQLTFVGKDDDGTENRLTVAKYFELKYQKLKYPRLPCLHVGPAHRSIFFPLEVCLLDSPQKYAKKLSERQTSQIIRAAAVDAEHREKRISSLFQQAGFNKDPFLKEFGLKISEEMFETVGRVLKPPQIQYGENRRADPIVVPKDGAWSMDNQVLYLPAACRSYSLIAMVNPREQGVLQNFCQALQQKAGQMGLQLPQWPDLVKYGKTKECIVQLFDEIAHEYAQTKQPCDLIIVVMQSKNSDLYMTVKECGDLKHGIMSQCLLMKNVQRPSPATCSNIILKINAKLGGINSRVVPDQVTRKYLIDVPTLVVGVDVTHPTQSEERQNIPSVAAIVANVDCYPQMYGAHVKVQRKCRESVVYLVDAIRERLLCFYRNTKKKPARIIVYRDGVSEGQFGEVLREELQGIRAACTMLSPDYRPPITYIVVQKRHHARMFCKNVRDSVGKAKNIPPGTIVDTGIVTPEGFDFYLCSHFGIQGTSRPTRYHVLWDDSSFNADDLQQITFSICHTYARCARSVSIPSPVYYADLVATRARCHIKRKLGVQDTDHYDSNKVGRKPSGGMDGIIGKANDCRKGHLPDFTNLKQSTCEAALQDFVNVNETFKARMYFI</sequence>
<dbReference type="Pfam" id="PF02170">
    <property type="entry name" value="PAZ"/>
    <property type="match status" value="1"/>
</dbReference>
<feature type="compositionally biased region" description="Low complexity" evidence="1">
    <location>
        <begin position="26"/>
        <end position="50"/>
    </location>
</feature>
<dbReference type="InterPro" id="IPR003100">
    <property type="entry name" value="PAZ_dom"/>
</dbReference>
<dbReference type="Gene3D" id="3.30.420.10">
    <property type="entry name" value="Ribonuclease H-like superfamily/Ribonuclease H"/>
    <property type="match status" value="1"/>
</dbReference>
<dbReference type="PROSITE" id="PS50821">
    <property type="entry name" value="PAZ"/>
    <property type="match status" value="1"/>
</dbReference>
<protein>
    <submittedName>
        <fullName evidence="4">Uncharacterized protein</fullName>
    </submittedName>
</protein>
<name>A0AA39I0T3_9BILA</name>
<dbReference type="Proteomes" id="UP001175271">
    <property type="component" value="Unassembled WGS sequence"/>
</dbReference>
<dbReference type="SUPFAM" id="SSF53098">
    <property type="entry name" value="Ribonuclease H-like"/>
    <property type="match status" value="1"/>
</dbReference>
<dbReference type="PANTHER" id="PTHR22891">
    <property type="entry name" value="EUKARYOTIC TRANSLATION INITIATION FACTOR 2C"/>
    <property type="match status" value="1"/>
</dbReference>
<dbReference type="GO" id="GO:0003723">
    <property type="term" value="F:RNA binding"/>
    <property type="evidence" value="ECO:0007669"/>
    <property type="project" value="InterPro"/>
</dbReference>
<proteinExistence type="predicted"/>
<feature type="domain" description="PAZ" evidence="2">
    <location>
        <begin position="396"/>
        <end position="505"/>
    </location>
</feature>
<dbReference type="Pfam" id="PF02171">
    <property type="entry name" value="Piwi"/>
    <property type="match status" value="1"/>
</dbReference>
<dbReference type="AlphaFoldDB" id="A0AA39I0T3"/>
<reference evidence="4" key="1">
    <citation type="submission" date="2023-06" db="EMBL/GenBank/DDBJ databases">
        <title>Genomic analysis of the entomopathogenic nematode Steinernema hermaphroditum.</title>
        <authorList>
            <person name="Schwarz E.M."/>
            <person name="Heppert J.K."/>
            <person name="Baniya A."/>
            <person name="Schwartz H.T."/>
            <person name="Tan C.-H."/>
            <person name="Antoshechkin I."/>
            <person name="Sternberg P.W."/>
            <person name="Goodrich-Blair H."/>
            <person name="Dillman A.R."/>
        </authorList>
    </citation>
    <scope>NUCLEOTIDE SEQUENCE</scope>
    <source>
        <strain evidence="4">PS9179</strain>
        <tissue evidence="4">Whole animal</tissue>
    </source>
</reference>
<dbReference type="CDD" id="cd02846">
    <property type="entry name" value="PAZ_argonaute_like"/>
    <property type="match status" value="1"/>
</dbReference>
<dbReference type="Pfam" id="PF08699">
    <property type="entry name" value="ArgoL1"/>
    <property type="match status" value="1"/>
</dbReference>
<feature type="domain" description="Piwi" evidence="3">
    <location>
        <begin position="678"/>
        <end position="984"/>
    </location>
</feature>
<keyword evidence="5" id="KW-1185">Reference proteome</keyword>
<evidence type="ECO:0000259" key="2">
    <source>
        <dbReference type="PROSITE" id="PS50821"/>
    </source>
</evidence>
<dbReference type="InterPro" id="IPR032472">
    <property type="entry name" value="ArgoL2"/>
</dbReference>
<accession>A0AA39I0T3</accession>
<dbReference type="Gene3D" id="3.40.50.2300">
    <property type="match status" value="1"/>
</dbReference>
<dbReference type="PROSITE" id="PS50822">
    <property type="entry name" value="PIWI"/>
    <property type="match status" value="1"/>
</dbReference>
<dbReference type="CDD" id="cd04657">
    <property type="entry name" value="Piwi_ago-like"/>
    <property type="match status" value="1"/>
</dbReference>
<dbReference type="Pfam" id="PF16488">
    <property type="entry name" value="ArgoL2"/>
    <property type="match status" value="1"/>
</dbReference>
<evidence type="ECO:0000256" key="1">
    <source>
        <dbReference type="SAM" id="MobiDB-lite"/>
    </source>
</evidence>
<dbReference type="EMBL" id="JAUCMV010000002">
    <property type="protein sequence ID" value="KAK0415701.1"/>
    <property type="molecule type" value="Genomic_DNA"/>
</dbReference>
<organism evidence="4 5">
    <name type="scientific">Steinernema hermaphroditum</name>
    <dbReference type="NCBI Taxonomy" id="289476"/>
    <lineage>
        <taxon>Eukaryota</taxon>
        <taxon>Metazoa</taxon>
        <taxon>Ecdysozoa</taxon>
        <taxon>Nematoda</taxon>
        <taxon>Chromadorea</taxon>
        <taxon>Rhabditida</taxon>
        <taxon>Tylenchina</taxon>
        <taxon>Panagrolaimomorpha</taxon>
        <taxon>Strongyloidoidea</taxon>
        <taxon>Steinernematidae</taxon>
        <taxon>Steinernema</taxon>
    </lineage>
</organism>
<evidence type="ECO:0000259" key="3">
    <source>
        <dbReference type="PROSITE" id="PS50822"/>
    </source>
</evidence>
<dbReference type="SUPFAM" id="SSF101690">
    <property type="entry name" value="PAZ domain"/>
    <property type="match status" value="2"/>
</dbReference>
<dbReference type="InterPro" id="IPR045246">
    <property type="entry name" value="Piwi_ago-like"/>
</dbReference>
<dbReference type="SMART" id="SM01163">
    <property type="entry name" value="DUF1785"/>
    <property type="match status" value="1"/>
</dbReference>
<feature type="region of interest" description="Disordered" evidence="1">
    <location>
        <begin position="26"/>
        <end position="125"/>
    </location>
</feature>
<evidence type="ECO:0000313" key="4">
    <source>
        <dbReference type="EMBL" id="KAK0415701.1"/>
    </source>
</evidence>
<dbReference type="InterPro" id="IPR036397">
    <property type="entry name" value="RNaseH_sf"/>
</dbReference>
<gene>
    <name evidence="4" type="ORF">QR680_012070</name>
</gene>
<dbReference type="InterPro" id="IPR012337">
    <property type="entry name" value="RNaseH-like_sf"/>
</dbReference>
<dbReference type="Gene3D" id="2.170.260.10">
    <property type="entry name" value="paz domain"/>
    <property type="match status" value="1"/>
</dbReference>
<feature type="compositionally biased region" description="Acidic residues" evidence="1">
    <location>
        <begin position="94"/>
        <end position="104"/>
    </location>
</feature>
<dbReference type="InterPro" id="IPR003165">
    <property type="entry name" value="Piwi"/>
</dbReference>
<dbReference type="InterPro" id="IPR036085">
    <property type="entry name" value="PAZ_dom_sf"/>
</dbReference>
<dbReference type="Pfam" id="PF16486">
    <property type="entry name" value="ArgoN"/>
    <property type="match status" value="1"/>
</dbReference>
<comment type="caution">
    <text evidence="4">The sequence shown here is derived from an EMBL/GenBank/DDBJ whole genome shotgun (WGS) entry which is preliminary data.</text>
</comment>